<keyword evidence="3" id="KW-1185">Reference proteome</keyword>
<dbReference type="OrthoDB" id="202195at2759"/>
<evidence type="ECO:0000313" key="2">
    <source>
        <dbReference type="EMBL" id="KAF7839826.1"/>
    </source>
</evidence>
<reference evidence="2" key="1">
    <citation type="submission" date="2020-09" db="EMBL/GenBank/DDBJ databases">
        <title>Genome-Enabled Discovery of Anthraquinone Biosynthesis in Senna tora.</title>
        <authorList>
            <person name="Kang S.-H."/>
            <person name="Pandey R.P."/>
            <person name="Lee C.-M."/>
            <person name="Sim J.-S."/>
            <person name="Jeong J.-T."/>
            <person name="Choi B.-S."/>
            <person name="Jung M."/>
            <person name="Ginzburg D."/>
            <person name="Zhao K."/>
            <person name="Won S.Y."/>
            <person name="Oh T.-J."/>
            <person name="Yu Y."/>
            <person name="Kim N.-H."/>
            <person name="Lee O.R."/>
            <person name="Lee T.-H."/>
            <person name="Bashyal P."/>
            <person name="Kim T.-S."/>
            <person name="Lee W.-H."/>
            <person name="Kawkins C."/>
            <person name="Kim C.-K."/>
            <person name="Kim J.S."/>
            <person name="Ahn B.O."/>
            <person name="Rhee S.Y."/>
            <person name="Sohng J.K."/>
        </authorList>
    </citation>
    <scope>NUCLEOTIDE SEQUENCE</scope>
    <source>
        <tissue evidence="2">Leaf</tissue>
    </source>
</reference>
<accession>A0A834X7M4</accession>
<protein>
    <submittedName>
        <fullName evidence="2">NADH-ubiquinone reductase complex 1 MLRQ subunit</fullName>
    </submittedName>
</protein>
<keyword evidence="1" id="KW-0472">Membrane</keyword>
<gene>
    <name evidence="2" type="ORF">G2W53_008308</name>
</gene>
<proteinExistence type="predicted"/>
<dbReference type="EMBL" id="JAAIUW010000003">
    <property type="protein sequence ID" value="KAF7839826.1"/>
    <property type="molecule type" value="Genomic_DNA"/>
</dbReference>
<dbReference type="Pfam" id="PF06522">
    <property type="entry name" value="B12D"/>
    <property type="match status" value="1"/>
</dbReference>
<dbReference type="InterPro" id="IPR010530">
    <property type="entry name" value="B12D"/>
</dbReference>
<keyword evidence="1" id="KW-1133">Transmembrane helix</keyword>
<dbReference type="Proteomes" id="UP000634136">
    <property type="component" value="Unassembled WGS sequence"/>
</dbReference>
<feature type="transmembrane region" description="Helical" evidence="1">
    <location>
        <begin position="12"/>
        <end position="31"/>
    </location>
</feature>
<comment type="caution">
    <text evidence="2">The sequence shown here is derived from an EMBL/GenBank/DDBJ whole genome shotgun (WGS) entry which is preliminary data.</text>
</comment>
<keyword evidence="2" id="KW-0830">Ubiquinone</keyword>
<sequence length="89" mass="9979">MGGGSRWIRPEVYPLFAAVGVAVGICGMQLIRNITINPEVRVNKENRTAGVLENFAEGEKYAEHSLRKFVRNKTPEIMPSINKFFSDPN</sequence>
<evidence type="ECO:0000313" key="3">
    <source>
        <dbReference type="Proteomes" id="UP000634136"/>
    </source>
</evidence>
<organism evidence="2 3">
    <name type="scientific">Senna tora</name>
    <dbReference type="NCBI Taxonomy" id="362788"/>
    <lineage>
        <taxon>Eukaryota</taxon>
        <taxon>Viridiplantae</taxon>
        <taxon>Streptophyta</taxon>
        <taxon>Embryophyta</taxon>
        <taxon>Tracheophyta</taxon>
        <taxon>Spermatophyta</taxon>
        <taxon>Magnoliopsida</taxon>
        <taxon>eudicotyledons</taxon>
        <taxon>Gunneridae</taxon>
        <taxon>Pentapetalae</taxon>
        <taxon>rosids</taxon>
        <taxon>fabids</taxon>
        <taxon>Fabales</taxon>
        <taxon>Fabaceae</taxon>
        <taxon>Caesalpinioideae</taxon>
        <taxon>Cassia clade</taxon>
        <taxon>Senna</taxon>
    </lineage>
</organism>
<dbReference type="AlphaFoldDB" id="A0A834X7M4"/>
<name>A0A834X7M4_9FABA</name>
<dbReference type="PANTHER" id="PTHR33417">
    <property type="entry name" value="G-BOX BINDING PROTEIN"/>
    <property type="match status" value="1"/>
</dbReference>
<evidence type="ECO:0000256" key="1">
    <source>
        <dbReference type="SAM" id="Phobius"/>
    </source>
</evidence>
<keyword evidence="1" id="KW-0812">Transmembrane</keyword>